<evidence type="ECO:0000313" key="2">
    <source>
        <dbReference type="EMBL" id="KAK3384473.1"/>
    </source>
</evidence>
<dbReference type="AlphaFoldDB" id="A0AAE0TYN7"/>
<protein>
    <submittedName>
        <fullName evidence="2">Uncharacterized protein</fullName>
    </submittedName>
</protein>
<reference evidence="2" key="1">
    <citation type="journal article" date="2023" name="Mol. Phylogenet. Evol.">
        <title>Genome-scale phylogeny and comparative genomics of the fungal order Sordariales.</title>
        <authorList>
            <person name="Hensen N."/>
            <person name="Bonometti L."/>
            <person name="Westerberg I."/>
            <person name="Brannstrom I.O."/>
            <person name="Guillou S."/>
            <person name="Cros-Aarteil S."/>
            <person name="Calhoun S."/>
            <person name="Haridas S."/>
            <person name="Kuo A."/>
            <person name="Mondo S."/>
            <person name="Pangilinan J."/>
            <person name="Riley R."/>
            <person name="LaButti K."/>
            <person name="Andreopoulos B."/>
            <person name="Lipzen A."/>
            <person name="Chen C."/>
            <person name="Yan M."/>
            <person name="Daum C."/>
            <person name="Ng V."/>
            <person name="Clum A."/>
            <person name="Steindorff A."/>
            <person name="Ohm R.A."/>
            <person name="Martin F."/>
            <person name="Silar P."/>
            <person name="Natvig D.O."/>
            <person name="Lalanne C."/>
            <person name="Gautier V."/>
            <person name="Ament-Velasquez S.L."/>
            <person name="Kruys A."/>
            <person name="Hutchinson M.I."/>
            <person name="Powell A.J."/>
            <person name="Barry K."/>
            <person name="Miller A.N."/>
            <person name="Grigoriev I.V."/>
            <person name="Debuchy R."/>
            <person name="Gladieux P."/>
            <person name="Hiltunen Thoren M."/>
            <person name="Johannesson H."/>
        </authorList>
    </citation>
    <scope>NUCLEOTIDE SEQUENCE</scope>
    <source>
        <strain evidence="2">CBS 958.72</strain>
    </source>
</reference>
<accession>A0AAE0TYN7</accession>
<evidence type="ECO:0000313" key="3">
    <source>
        <dbReference type="Proteomes" id="UP001287356"/>
    </source>
</evidence>
<evidence type="ECO:0000256" key="1">
    <source>
        <dbReference type="SAM" id="Phobius"/>
    </source>
</evidence>
<keyword evidence="1" id="KW-0472">Membrane</keyword>
<organism evidence="2 3">
    <name type="scientific">Lasiosphaeria ovina</name>
    <dbReference type="NCBI Taxonomy" id="92902"/>
    <lineage>
        <taxon>Eukaryota</taxon>
        <taxon>Fungi</taxon>
        <taxon>Dikarya</taxon>
        <taxon>Ascomycota</taxon>
        <taxon>Pezizomycotina</taxon>
        <taxon>Sordariomycetes</taxon>
        <taxon>Sordariomycetidae</taxon>
        <taxon>Sordariales</taxon>
        <taxon>Lasiosphaeriaceae</taxon>
        <taxon>Lasiosphaeria</taxon>
    </lineage>
</organism>
<dbReference type="EMBL" id="JAULSN010000001">
    <property type="protein sequence ID" value="KAK3384473.1"/>
    <property type="molecule type" value="Genomic_DNA"/>
</dbReference>
<proteinExistence type="predicted"/>
<feature type="transmembrane region" description="Helical" evidence="1">
    <location>
        <begin position="85"/>
        <end position="102"/>
    </location>
</feature>
<sequence length="177" mass="19662">MTNTQKSESLKRMTQCHPCRRFSYWYKTIVGSFALLAKGLLLGAGKELLRDWTWKVKRFHLHPRLFHVRELMITFLGPRLFFGEYLLLWISLLSGFAVQYHTRTKVGGQGMRRPEAAVQSGGPPYWSLGAGDSEASQSHDLACGAGGGAVPNPFCARECRLGSAPGTLSVPMLTFLT</sequence>
<gene>
    <name evidence="2" type="ORF">B0T24DRAFT_87290</name>
</gene>
<feature type="transmembrane region" description="Helical" evidence="1">
    <location>
        <begin position="24"/>
        <end position="44"/>
    </location>
</feature>
<dbReference type="Proteomes" id="UP001287356">
    <property type="component" value="Unassembled WGS sequence"/>
</dbReference>
<name>A0AAE0TYN7_9PEZI</name>
<keyword evidence="1" id="KW-0812">Transmembrane</keyword>
<keyword evidence="3" id="KW-1185">Reference proteome</keyword>
<keyword evidence="1" id="KW-1133">Transmembrane helix</keyword>
<reference evidence="2" key="2">
    <citation type="submission" date="2023-06" db="EMBL/GenBank/DDBJ databases">
        <authorList>
            <consortium name="Lawrence Berkeley National Laboratory"/>
            <person name="Haridas S."/>
            <person name="Hensen N."/>
            <person name="Bonometti L."/>
            <person name="Westerberg I."/>
            <person name="Brannstrom I.O."/>
            <person name="Guillou S."/>
            <person name="Cros-Aarteil S."/>
            <person name="Calhoun S."/>
            <person name="Kuo A."/>
            <person name="Mondo S."/>
            <person name="Pangilinan J."/>
            <person name="Riley R."/>
            <person name="Labutti K."/>
            <person name="Andreopoulos B."/>
            <person name="Lipzen A."/>
            <person name="Chen C."/>
            <person name="Yanf M."/>
            <person name="Daum C."/>
            <person name="Ng V."/>
            <person name="Clum A."/>
            <person name="Steindorff A."/>
            <person name="Ohm R."/>
            <person name="Martin F."/>
            <person name="Silar P."/>
            <person name="Natvig D."/>
            <person name="Lalanne C."/>
            <person name="Gautier V."/>
            <person name="Ament-Velasquez S.L."/>
            <person name="Kruys A."/>
            <person name="Hutchinson M.I."/>
            <person name="Powell A.J."/>
            <person name="Barry K."/>
            <person name="Miller A.N."/>
            <person name="Grigoriev I.V."/>
            <person name="Debuchy R."/>
            <person name="Gladieux P."/>
            <person name="Thoren M.H."/>
            <person name="Johannesson H."/>
        </authorList>
    </citation>
    <scope>NUCLEOTIDE SEQUENCE</scope>
    <source>
        <strain evidence="2">CBS 958.72</strain>
    </source>
</reference>
<comment type="caution">
    <text evidence="2">The sequence shown here is derived from an EMBL/GenBank/DDBJ whole genome shotgun (WGS) entry which is preliminary data.</text>
</comment>